<proteinExistence type="predicted"/>
<feature type="transmembrane region" description="Helical" evidence="2">
    <location>
        <begin position="7"/>
        <end position="27"/>
    </location>
</feature>
<feature type="domain" description="SH3b" evidence="3">
    <location>
        <begin position="81"/>
        <end position="145"/>
    </location>
</feature>
<evidence type="ECO:0000313" key="5">
    <source>
        <dbReference type="Proteomes" id="UP001153719"/>
    </source>
</evidence>
<dbReference type="Pfam" id="PF08239">
    <property type="entry name" value="SH3_3"/>
    <property type="match status" value="1"/>
</dbReference>
<reference evidence="4" key="1">
    <citation type="submission" date="2020-09" db="EMBL/GenBank/DDBJ databases">
        <authorList>
            <person name="Blom J."/>
        </authorList>
    </citation>
    <scope>NUCLEOTIDE SEQUENCE</scope>
    <source>
        <strain evidence="4">No.713</strain>
    </source>
</reference>
<protein>
    <submittedName>
        <fullName evidence="4">Peptide-binding protein</fullName>
    </submittedName>
</protein>
<feature type="region of interest" description="Disordered" evidence="1">
    <location>
        <begin position="30"/>
        <end position="70"/>
    </location>
</feature>
<gene>
    <name evidence="4" type="ORF">NO713_02937</name>
</gene>
<organism evidence="4 5">
    <name type="scientific">Planktothrix pseudagardhii</name>
    <dbReference type="NCBI Taxonomy" id="132604"/>
    <lineage>
        <taxon>Bacteria</taxon>
        <taxon>Bacillati</taxon>
        <taxon>Cyanobacteriota</taxon>
        <taxon>Cyanophyceae</taxon>
        <taxon>Oscillatoriophycideae</taxon>
        <taxon>Oscillatoriales</taxon>
        <taxon>Microcoleaceae</taxon>
        <taxon>Planktothrix</taxon>
    </lineage>
</organism>
<dbReference type="PROSITE" id="PS51781">
    <property type="entry name" value="SH3B"/>
    <property type="match status" value="1"/>
</dbReference>
<evidence type="ECO:0000256" key="1">
    <source>
        <dbReference type="SAM" id="MobiDB-lite"/>
    </source>
</evidence>
<dbReference type="Gene3D" id="2.30.30.40">
    <property type="entry name" value="SH3 Domains"/>
    <property type="match status" value="1"/>
</dbReference>
<keyword evidence="2" id="KW-0812">Transmembrane</keyword>
<dbReference type="InterPro" id="IPR003646">
    <property type="entry name" value="SH3-like_bac-type"/>
</dbReference>
<evidence type="ECO:0000313" key="4">
    <source>
        <dbReference type="EMBL" id="CAD5956857.1"/>
    </source>
</evidence>
<evidence type="ECO:0000256" key="2">
    <source>
        <dbReference type="SAM" id="Phobius"/>
    </source>
</evidence>
<dbReference type="RefSeq" id="WP_254174048.1">
    <property type="nucleotide sequence ID" value="NZ_LR882967.1"/>
</dbReference>
<keyword evidence="2" id="KW-0472">Membrane</keyword>
<keyword evidence="2" id="KW-1133">Transmembrane helix</keyword>
<keyword evidence="5" id="KW-1185">Reference proteome</keyword>
<dbReference type="Proteomes" id="UP001153719">
    <property type="component" value="Chromosome"/>
</dbReference>
<evidence type="ECO:0000259" key="3">
    <source>
        <dbReference type="PROSITE" id="PS51781"/>
    </source>
</evidence>
<feature type="compositionally biased region" description="Pro residues" evidence="1">
    <location>
        <begin position="39"/>
        <end position="48"/>
    </location>
</feature>
<dbReference type="SMART" id="SM00287">
    <property type="entry name" value="SH3b"/>
    <property type="match status" value="1"/>
</dbReference>
<sequence>MSIKPSQLIIAGGIGVIAGVTIAVMAVQSPSSKSSPTPQTEPPRPSEPPITSVPASVPNTSPPSETPPIAIIKPPVEGCKISTAVVKDPDAPLNVRSTPEVTEGNIVGQLNNNTFVFVIEEKNGWFKINNPVSGWIAKSRTESSCSIVEKNIEFLPGGNAALVQGKIIGGGSHSYKITAIAGQTLTIENYKSVFPMVMSPNGELLTDNLGITPDTKVFSNKLPLTGEYTLQLDSNYKGFEYEFLVKVE</sequence>
<name>A0A9W4CLN1_9CYAN</name>
<accession>A0A9W4CLN1</accession>
<dbReference type="KEGG" id="ppsu:NO713_02937"/>
<dbReference type="AlphaFoldDB" id="A0A9W4CLN1"/>
<dbReference type="EMBL" id="LR882967">
    <property type="protein sequence ID" value="CAD5956857.1"/>
    <property type="molecule type" value="Genomic_DNA"/>
</dbReference>
<dbReference type="Gene3D" id="2.60.120.380">
    <property type="match status" value="1"/>
</dbReference>